<evidence type="ECO:0000313" key="3">
    <source>
        <dbReference type="EMBL" id="KAF2604501.1"/>
    </source>
</evidence>
<dbReference type="GO" id="GO:0004523">
    <property type="term" value="F:RNA-DNA hybrid ribonuclease activity"/>
    <property type="evidence" value="ECO:0007669"/>
    <property type="project" value="InterPro"/>
</dbReference>
<evidence type="ECO:0000313" key="2">
    <source>
        <dbReference type="EMBL" id="KAF2567927.1"/>
    </source>
</evidence>
<sequence length="91" mass="10029">MAERLALLEAVRIGVEEERRMVCFESDYALVIKVVSSGTCIPELYGVVSDILSFVSIFEFVSFAWIPRERNGQTNMLAKSALIAGGTLVVD</sequence>
<dbReference type="InterPro" id="IPR036397">
    <property type="entry name" value="RNaseH_sf"/>
</dbReference>
<proteinExistence type="predicted"/>
<dbReference type="Gene3D" id="3.30.420.10">
    <property type="entry name" value="Ribonuclease H-like superfamily/Ribonuclease H"/>
    <property type="match status" value="1"/>
</dbReference>
<dbReference type="InterPro" id="IPR052929">
    <property type="entry name" value="RNase_H-like_EbsB-rel"/>
</dbReference>
<gene>
    <name evidence="2" type="ORF">F2Q68_00027649</name>
    <name evidence="3" type="ORF">F2Q70_00028057</name>
</gene>
<accession>A0A8S9IF85</accession>
<evidence type="ECO:0000259" key="1">
    <source>
        <dbReference type="Pfam" id="PF13456"/>
    </source>
</evidence>
<evidence type="ECO:0000313" key="4">
    <source>
        <dbReference type="Proteomes" id="UP000712281"/>
    </source>
</evidence>
<dbReference type="AlphaFoldDB" id="A0A8S9IF85"/>
<dbReference type="SUPFAM" id="SSF53098">
    <property type="entry name" value="Ribonuclease H-like"/>
    <property type="match status" value="1"/>
</dbReference>
<dbReference type="Pfam" id="PF13456">
    <property type="entry name" value="RVT_3"/>
    <property type="match status" value="1"/>
</dbReference>
<protein>
    <recommendedName>
        <fullName evidence="1">RNase H type-1 domain-containing protein</fullName>
    </recommendedName>
</protein>
<dbReference type="EMBL" id="QGKW02001911">
    <property type="protein sequence ID" value="KAF2567927.1"/>
    <property type="molecule type" value="Genomic_DNA"/>
</dbReference>
<feature type="domain" description="RNase H type-1" evidence="1">
    <location>
        <begin position="1"/>
        <end position="81"/>
    </location>
</feature>
<dbReference type="InterPro" id="IPR012337">
    <property type="entry name" value="RNaseH-like_sf"/>
</dbReference>
<comment type="caution">
    <text evidence="2">The sequence shown here is derived from an EMBL/GenBank/DDBJ whole genome shotgun (WGS) entry which is preliminary data.</text>
</comment>
<organism evidence="2 4">
    <name type="scientific">Brassica cretica</name>
    <name type="common">Mustard</name>
    <dbReference type="NCBI Taxonomy" id="69181"/>
    <lineage>
        <taxon>Eukaryota</taxon>
        <taxon>Viridiplantae</taxon>
        <taxon>Streptophyta</taxon>
        <taxon>Embryophyta</taxon>
        <taxon>Tracheophyta</taxon>
        <taxon>Spermatophyta</taxon>
        <taxon>Magnoliopsida</taxon>
        <taxon>eudicotyledons</taxon>
        <taxon>Gunneridae</taxon>
        <taxon>Pentapetalae</taxon>
        <taxon>rosids</taxon>
        <taxon>malvids</taxon>
        <taxon>Brassicales</taxon>
        <taxon>Brassicaceae</taxon>
        <taxon>Brassiceae</taxon>
        <taxon>Brassica</taxon>
    </lineage>
</organism>
<dbReference type="InterPro" id="IPR002156">
    <property type="entry name" value="RNaseH_domain"/>
</dbReference>
<dbReference type="Proteomes" id="UP000712281">
    <property type="component" value="Unassembled WGS sequence"/>
</dbReference>
<dbReference type="EMBL" id="QGKY02000094">
    <property type="protein sequence ID" value="KAF2604501.1"/>
    <property type="molecule type" value="Genomic_DNA"/>
</dbReference>
<dbReference type="GO" id="GO:0003676">
    <property type="term" value="F:nucleic acid binding"/>
    <property type="evidence" value="ECO:0007669"/>
    <property type="project" value="InterPro"/>
</dbReference>
<dbReference type="PANTHER" id="PTHR47074">
    <property type="entry name" value="BNAC02G40300D PROTEIN"/>
    <property type="match status" value="1"/>
</dbReference>
<name>A0A8S9IF85_BRACR</name>
<dbReference type="PANTHER" id="PTHR47074:SF11">
    <property type="entry name" value="REVERSE TRANSCRIPTASE-LIKE PROTEIN"/>
    <property type="match status" value="1"/>
</dbReference>
<reference evidence="2" key="1">
    <citation type="submission" date="2019-12" db="EMBL/GenBank/DDBJ databases">
        <title>Genome sequencing and annotation of Brassica cretica.</title>
        <authorList>
            <person name="Studholme D.J."/>
            <person name="Sarris P.F."/>
        </authorList>
    </citation>
    <scope>NUCLEOTIDE SEQUENCE</scope>
    <source>
        <strain evidence="2">PFS-001/15</strain>
        <strain evidence="3">PFS-102/07</strain>
        <tissue evidence="2">Leaf</tissue>
    </source>
</reference>